<evidence type="ECO:0000256" key="2">
    <source>
        <dbReference type="SAM" id="SignalP"/>
    </source>
</evidence>
<dbReference type="STRING" id="37992.A0A4Z0YR08"/>
<proteinExistence type="predicted"/>
<accession>A0A4Z0YR08</accession>
<dbReference type="OrthoDB" id="4757122at2759"/>
<evidence type="ECO:0000256" key="1">
    <source>
        <dbReference type="SAM" id="MobiDB-lite"/>
    </source>
</evidence>
<evidence type="ECO:0000313" key="3">
    <source>
        <dbReference type="EMBL" id="TGJ81480.1"/>
    </source>
</evidence>
<comment type="caution">
    <text evidence="3">The sequence shown here is derived from an EMBL/GenBank/DDBJ whole genome shotgun (WGS) entry which is preliminary data.</text>
</comment>
<evidence type="ECO:0008006" key="5">
    <source>
        <dbReference type="Google" id="ProtNLM"/>
    </source>
</evidence>
<feature type="region of interest" description="Disordered" evidence="1">
    <location>
        <begin position="159"/>
        <end position="185"/>
    </location>
</feature>
<keyword evidence="4" id="KW-1185">Reference proteome</keyword>
<dbReference type="Proteomes" id="UP000297716">
    <property type="component" value="Unassembled WGS sequence"/>
</dbReference>
<organism evidence="3 4">
    <name type="scientific">Xylaria hypoxylon</name>
    <dbReference type="NCBI Taxonomy" id="37992"/>
    <lineage>
        <taxon>Eukaryota</taxon>
        <taxon>Fungi</taxon>
        <taxon>Dikarya</taxon>
        <taxon>Ascomycota</taxon>
        <taxon>Pezizomycotina</taxon>
        <taxon>Sordariomycetes</taxon>
        <taxon>Xylariomycetidae</taxon>
        <taxon>Xylariales</taxon>
        <taxon>Xylariaceae</taxon>
        <taxon>Xylaria</taxon>
    </lineage>
</organism>
<dbReference type="AlphaFoldDB" id="A0A4Z0YR08"/>
<keyword evidence="2" id="KW-0732">Signal</keyword>
<feature type="chain" id="PRO_5021318830" description="Infection structure specific protein" evidence="2">
    <location>
        <begin position="22"/>
        <end position="218"/>
    </location>
</feature>
<name>A0A4Z0YR08_9PEZI</name>
<reference evidence="3 4" key="1">
    <citation type="submission" date="2019-03" db="EMBL/GenBank/DDBJ databases">
        <title>Draft genome sequence of Xylaria hypoxylon DSM 108379, a ubiquitous saprotrophic-parasitic fungi on hardwood.</title>
        <authorList>
            <person name="Buettner E."/>
            <person name="Leonhardt S."/>
            <person name="Gebauer A.M."/>
            <person name="Liers C."/>
            <person name="Hofrichter M."/>
            <person name="Kellner H."/>
        </authorList>
    </citation>
    <scope>NUCLEOTIDE SEQUENCE [LARGE SCALE GENOMIC DNA]</scope>
    <source>
        <strain evidence="3 4">DSM 108379</strain>
    </source>
</reference>
<sequence length="218" mass="21472">MYSVNTLLSVATLAGISLAQSATSLDPSCHAELTELGKGVPTPAPALASWLQSAVGVSYIGAGPYSAAGQTTAPPERPLENPLGSTDFFCSVVAAGIPGSLVSDFRSYGSGLLSHASAHVSQYDAYITDCVTTGEAAAAITSAYHEMISHTGALVCPTTSSTATPGASSNGTYSTGTSSTPSPTASTTLVPTAAAARPTAAFVGAVAIGGLLGVVAML</sequence>
<dbReference type="EMBL" id="SKBN01000166">
    <property type="protein sequence ID" value="TGJ81480.1"/>
    <property type="molecule type" value="Genomic_DNA"/>
</dbReference>
<evidence type="ECO:0000313" key="4">
    <source>
        <dbReference type="Proteomes" id="UP000297716"/>
    </source>
</evidence>
<gene>
    <name evidence="3" type="ORF">E0Z10_g7284</name>
</gene>
<protein>
    <recommendedName>
        <fullName evidence="5">Infection structure specific protein</fullName>
    </recommendedName>
</protein>
<feature type="signal peptide" evidence="2">
    <location>
        <begin position="1"/>
        <end position="21"/>
    </location>
</feature>